<evidence type="ECO:0000313" key="2">
    <source>
        <dbReference type="Proteomes" id="UP000261420"/>
    </source>
</evidence>
<reference evidence="1" key="1">
    <citation type="submission" date="2025-08" db="UniProtKB">
        <authorList>
            <consortium name="Ensembl"/>
        </authorList>
    </citation>
    <scope>IDENTIFICATION</scope>
</reference>
<keyword evidence="2" id="KW-1185">Reference proteome</keyword>
<dbReference type="AlphaFoldDB" id="A0A3B4U6Z2"/>
<proteinExistence type="predicted"/>
<dbReference type="Ensembl" id="ENSSDUT00000014650.1">
    <property type="protein sequence ID" value="ENSSDUP00000014376.1"/>
    <property type="gene ID" value="ENSSDUG00000010482.1"/>
</dbReference>
<protein>
    <submittedName>
        <fullName evidence="1">Uncharacterized protein</fullName>
    </submittedName>
</protein>
<sequence length="104" mass="11278">FVFDHPENSQPIRREAAEAGQRASLLPAGGCLLTASSGARKYIDDTCLQWLWSAGVTAAAGSTLWRRSSCYPVWSAAGCWDSWSRRAHCGAPRSGSSMVWEVSD</sequence>
<accession>A0A3B4U6Z2</accession>
<dbReference type="Proteomes" id="UP000261420">
    <property type="component" value="Unplaced"/>
</dbReference>
<reference evidence="1" key="2">
    <citation type="submission" date="2025-09" db="UniProtKB">
        <authorList>
            <consortium name="Ensembl"/>
        </authorList>
    </citation>
    <scope>IDENTIFICATION</scope>
</reference>
<organism evidence="1 2">
    <name type="scientific">Seriola dumerili</name>
    <name type="common">Greater amberjack</name>
    <name type="synonym">Caranx dumerili</name>
    <dbReference type="NCBI Taxonomy" id="41447"/>
    <lineage>
        <taxon>Eukaryota</taxon>
        <taxon>Metazoa</taxon>
        <taxon>Chordata</taxon>
        <taxon>Craniata</taxon>
        <taxon>Vertebrata</taxon>
        <taxon>Euteleostomi</taxon>
        <taxon>Actinopterygii</taxon>
        <taxon>Neopterygii</taxon>
        <taxon>Teleostei</taxon>
        <taxon>Neoteleostei</taxon>
        <taxon>Acanthomorphata</taxon>
        <taxon>Carangaria</taxon>
        <taxon>Carangiformes</taxon>
        <taxon>Carangidae</taxon>
        <taxon>Seriola</taxon>
    </lineage>
</organism>
<name>A0A3B4U6Z2_SERDU</name>
<evidence type="ECO:0000313" key="1">
    <source>
        <dbReference type="Ensembl" id="ENSSDUP00000014376.1"/>
    </source>
</evidence>